<organism evidence="1 2">
    <name type="scientific">Rubrivivax gelatinosus (strain NBRC 100245 / IL144)</name>
    <dbReference type="NCBI Taxonomy" id="983917"/>
    <lineage>
        <taxon>Bacteria</taxon>
        <taxon>Pseudomonadati</taxon>
        <taxon>Pseudomonadota</taxon>
        <taxon>Betaproteobacteria</taxon>
        <taxon>Burkholderiales</taxon>
        <taxon>Sphaerotilaceae</taxon>
        <taxon>Rubrivivax</taxon>
    </lineage>
</organism>
<proteinExistence type="predicted"/>
<accession>I0HL29</accession>
<gene>
    <name evidence="1" type="ordered locus">RGE_03710</name>
</gene>
<dbReference type="AlphaFoldDB" id="I0HL29"/>
<name>I0HL29_RUBGI</name>
<evidence type="ECO:0000313" key="1">
    <source>
        <dbReference type="EMBL" id="BAL93716.1"/>
    </source>
</evidence>
<dbReference type="KEGG" id="rge:RGE_03710"/>
<keyword evidence="2" id="KW-1185">Reference proteome</keyword>
<dbReference type="EMBL" id="AP012320">
    <property type="protein sequence ID" value="BAL93716.1"/>
    <property type="molecule type" value="Genomic_DNA"/>
</dbReference>
<sequence>MVAGAVNDKVDVAAPRSVTAGPESCVQA</sequence>
<evidence type="ECO:0000313" key="2">
    <source>
        <dbReference type="Proteomes" id="UP000007883"/>
    </source>
</evidence>
<dbReference type="HOGENOM" id="CLU_3412872_0_0_4"/>
<reference evidence="1 2" key="1">
    <citation type="journal article" date="2012" name="J. Bacteriol.">
        <title>Complete genome sequence of phototrophic betaproteobacterium Rubrivivax gelatinosus IL144.</title>
        <authorList>
            <person name="Nagashima S."/>
            <person name="Kamimura A."/>
            <person name="Shimizu T."/>
            <person name="Nakamura-isaki S."/>
            <person name="Aono E."/>
            <person name="Sakamoto K."/>
            <person name="Ichikawa N."/>
            <person name="Nakazawa H."/>
            <person name="Sekine M."/>
            <person name="Yamazaki S."/>
            <person name="Fujita N."/>
            <person name="Shimada K."/>
            <person name="Hanada S."/>
            <person name="Nagashima K.V.P."/>
        </authorList>
    </citation>
    <scope>NUCLEOTIDE SEQUENCE [LARGE SCALE GENOMIC DNA]</scope>
    <source>
        <strain evidence="2">NBRC 100245 / IL144</strain>
    </source>
</reference>
<dbReference type="Proteomes" id="UP000007883">
    <property type="component" value="Chromosome"/>
</dbReference>
<protein>
    <submittedName>
        <fullName evidence="1">Uncharacterized protein</fullName>
    </submittedName>
</protein>